<feature type="transmembrane region" description="Helical" evidence="6">
    <location>
        <begin position="32"/>
        <end position="50"/>
    </location>
</feature>
<keyword evidence="4 6" id="KW-1133">Transmembrane helix</keyword>
<dbReference type="PANTHER" id="PTHR32322">
    <property type="entry name" value="INNER MEMBRANE TRANSPORTER"/>
    <property type="match status" value="1"/>
</dbReference>
<evidence type="ECO:0000313" key="8">
    <source>
        <dbReference type="EMBL" id="RDL42802.1"/>
    </source>
</evidence>
<dbReference type="EMBL" id="QKRA01000014">
    <property type="protein sequence ID" value="RDL42802.1"/>
    <property type="molecule type" value="Genomic_DNA"/>
</dbReference>
<evidence type="ECO:0000313" key="9">
    <source>
        <dbReference type="Proteomes" id="UP000254326"/>
    </source>
</evidence>
<feature type="transmembrane region" description="Helical" evidence="6">
    <location>
        <begin position="155"/>
        <end position="175"/>
    </location>
</feature>
<dbReference type="AlphaFoldDB" id="A0A370U4W3"/>
<feature type="transmembrane region" description="Helical" evidence="6">
    <location>
        <begin position="101"/>
        <end position="119"/>
    </location>
</feature>
<evidence type="ECO:0000256" key="5">
    <source>
        <dbReference type="ARBA" id="ARBA00023136"/>
    </source>
</evidence>
<dbReference type="SUPFAM" id="SSF103481">
    <property type="entry name" value="Multidrug resistance efflux transporter EmrE"/>
    <property type="match status" value="2"/>
</dbReference>
<reference evidence="8 9" key="1">
    <citation type="submission" date="2018-06" db="EMBL/GenBank/DDBJ databases">
        <title>Marinomonas sp. YLB-05 draft genome sequence.</title>
        <authorList>
            <person name="Yu L."/>
            <person name="Tang X."/>
        </authorList>
    </citation>
    <scope>NUCLEOTIDE SEQUENCE [LARGE SCALE GENOMIC DNA]</scope>
    <source>
        <strain evidence="8 9">YLB-05</strain>
    </source>
</reference>
<comment type="subcellular location">
    <subcellularLocation>
        <location evidence="1">Membrane</location>
        <topology evidence="1">Multi-pass membrane protein</topology>
    </subcellularLocation>
</comment>
<evidence type="ECO:0000256" key="3">
    <source>
        <dbReference type="ARBA" id="ARBA00022692"/>
    </source>
</evidence>
<protein>
    <submittedName>
        <fullName evidence="8">EamA/RhaT family transporter</fullName>
    </submittedName>
</protein>
<feature type="transmembrane region" description="Helical" evidence="6">
    <location>
        <begin position="246"/>
        <end position="266"/>
    </location>
</feature>
<dbReference type="Pfam" id="PF00892">
    <property type="entry name" value="EamA"/>
    <property type="match status" value="2"/>
</dbReference>
<dbReference type="InterPro" id="IPR037185">
    <property type="entry name" value="EmrE-like"/>
</dbReference>
<keyword evidence="5 6" id="KW-0472">Membrane</keyword>
<feature type="domain" description="EamA" evidence="7">
    <location>
        <begin position="153"/>
        <end position="290"/>
    </location>
</feature>
<organism evidence="8 9">
    <name type="scientific">Marinomonas piezotolerans</name>
    <dbReference type="NCBI Taxonomy" id="2213058"/>
    <lineage>
        <taxon>Bacteria</taxon>
        <taxon>Pseudomonadati</taxon>
        <taxon>Pseudomonadota</taxon>
        <taxon>Gammaproteobacteria</taxon>
        <taxon>Oceanospirillales</taxon>
        <taxon>Oceanospirillaceae</taxon>
        <taxon>Marinomonas</taxon>
    </lineage>
</organism>
<dbReference type="InterPro" id="IPR050638">
    <property type="entry name" value="AA-Vitamin_Transporters"/>
</dbReference>
<proteinExistence type="inferred from homology"/>
<accession>A0A370U4W3</accession>
<feature type="domain" description="EamA" evidence="7">
    <location>
        <begin position="3"/>
        <end position="140"/>
    </location>
</feature>
<keyword evidence="3 6" id="KW-0812">Transmembrane</keyword>
<evidence type="ECO:0000256" key="1">
    <source>
        <dbReference type="ARBA" id="ARBA00004141"/>
    </source>
</evidence>
<evidence type="ECO:0000256" key="2">
    <source>
        <dbReference type="ARBA" id="ARBA00007362"/>
    </source>
</evidence>
<evidence type="ECO:0000256" key="4">
    <source>
        <dbReference type="ARBA" id="ARBA00022989"/>
    </source>
</evidence>
<dbReference type="RefSeq" id="WP_115469489.1">
    <property type="nucleotide sequence ID" value="NZ_QKRA01000014.1"/>
</dbReference>
<dbReference type="PANTHER" id="PTHR32322:SF2">
    <property type="entry name" value="EAMA DOMAIN-CONTAINING PROTEIN"/>
    <property type="match status" value="1"/>
</dbReference>
<evidence type="ECO:0000256" key="6">
    <source>
        <dbReference type="SAM" id="Phobius"/>
    </source>
</evidence>
<feature type="transmembrane region" description="Helical" evidence="6">
    <location>
        <begin position="70"/>
        <end position="89"/>
    </location>
</feature>
<comment type="similarity">
    <text evidence="2">Belongs to the EamA transporter family.</text>
</comment>
<comment type="caution">
    <text evidence="8">The sequence shown here is derived from an EMBL/GenBank/DDBJ whole genome shotgun (WGS) entry which is preliminary data.</text>
</comment>
<feature type="transmembrane region" description="Helical" evidence="6">
    <location>
        <begin position="187"/>
        <end position="203"/>
    </location>
</feature>
<gene>
    <name evidence="8" type="ORF">DN730_17825</name>
</gene>
<dbReference type="InterPro" id="IPR000620">
    <property type="entry name" value="EamA_dom"/>
</dbReference>
<feature type="transmembrane region" description="Helical" evidence="6">
    <location>
        <begin position="215"/>
        <end position="234"/>
    </location>
</feature>
<feature type="transmembrane region" description="Helical" evidence="6">
    <location>
        <begin position="126"/>
        <end position="143"/>
    </location>
</feature>
<dbReference type="GO" id="GO:0016020">
    <property type="term" value="C:membrane"/>
    <property type="evidence" value="ECO:0007669"/>
    <property type="project" value="UniProtKB-SubCell"/>
</dbReference>
<feature type="transmembrane region" description="Helical" evidence="6">
    <location>
        <begin position="272"/>
        <end position="290"/>
    </location>
</feature>
<sequence>MTSILSALLWAWLMASSFLVSAFIVPFASPMATTGLRFLFALIIMTPFYLAQSRPSESTLRSLIRSPVFVLKYLFISGSLVGFFIGLFTALKSTTSLNTSVIYTLVPLIGALIMLGVGIRTPLKHWVGYVLGTAGAITVLIFSRDGHLAWHSGDAIYVVACVLLALHVVSVQVWGSNASPFEGAYRITLFGSLWLWPIMIFWGDLTNVRWYSREFWLLLSYLTLFTTLITFVLQQMVVKQSGASRLLAFSYTIPIWVSLYFASHTASLTEELSLGFVIGALMVLIALVLIDNSLLFRNTSNGSTST</sequence>
<dbReference type="Proteomes" id="UP000254326">
    <property type="component" value="Unassembled WGS sequence"/>
</dbReference>
<name>A0A370U4W3_9GAMM</name>
<dbReference type="OrthoDB" id="6101414at2"/>
<keyword evidence="9" id="KW-1185">Reference proteome</keyword>
<evidence type="ECO:0000259" key="7">
    <source>
        <dbReference type="Pfam" id="PF00892"/>
    </source>
</evidence>